<dbReference type="SUPFAM" id="SSF50129">
    <property type="entry name" value="GroES-like"/>
    <property type="match status" value="1"/>
</dbReference>
<dbReference type="InterPro" id="IPR020843">
    <property type="entry name" value="ER"/>
</dbReference>
<evidence type="ECO:0000256" key="3">
    <source>
        <dbReference type="ARBA" id="ARBA00023002"/>
    </source>
</evidence>
<dbReference type="GO" id="GO:0016491">
    <property type="term" value="F:oxidoreductase activity"/>
    <property type="evidence" value="ECO:0007669"/>
    <property type="project" value="UniProtKB-KW"/>
</dbReference>
<dbReference type="InterPro" id="IPR011032">
    <property type="entry name" value="GroES-like_sf"/>
</dbReference>
<dbReference type="InterPro" id="IPR036291">
    <property type="entry name" value="NAD(P)-bd_dom_sf"/>
</dbReference>
<accession>A0A1D6HNQ2</accession>
<dbReference type="SMART" id="SM00829">
    <property type="entry name" value="PKS_ER"/>
    <property type="match status" value="1"/>
</dbReference>
<dbReference type="CDD" id="cd05276">
    <property type="entry name" value="p53_inducible_oxidoreductase"/>
    <property type="match status" value="1"/>
</dbReference>
<keyword evidence="2" id="KW-0521">NADP</keyword>
<dbReference type="IntAct" id="A0A1D6HNQ2">
    <property type="interactions" value="3"/>
</dbReference>
<evidence type="ECO:0000313" key="5">
    <source>
        <dbReference type="EMBL" id="AQK75921.1"/>
    </source>
</evidence>
<dbReference type="PANTHER" id="PTHR48106:SF8">
    <property type="entry name" value="OS02G0805600 PROTEIN"/>
    <property type="match status" value="1"/>
</dbReference>
<dbReference type="InParanoid" id="A0A1D6HNQ2"/>
<dbReference type="STRING" id="4577.A0A1D6HNQ2"/>
<evidence type="ECO:0000259" key="4">
    <source>
        <dbReference type="SMART" id="SM00829"/>
    </source>
</evidence>
<dbReference type="InterPro" id="IPR014189">
    <property type="entry name" value="Quinone_OxRdtase_PIG3"/>
</dbReference>
<dbReference type="NCBIfam" id="TIGR02824">
    <property type="entry name" value="quinone_pig3"/>
    <property type="match status" value="1"/>
</dbReference>
<dbReference type="InterPro" id="IPR013154">
    <property type="entry name" value="ADH-like_N"/>
</dbReference>
<evidence type="ECO:0000256" key="2">
    <source>
        <dbReference type="ARBA" id="ARBA00022857"/>
    </source>
</evidence>
<dbReference type="Gene3D" id="3.90.180.10">
    <property type="entry name" value="Medium-chain alcohol dehydrogenases, catalytic domain"/>
    <property type="match status" value="1"/>
</dbReference>
<dbReference type="ExpressionAtlas" id="A0A1D6HNQ2">
    <property type="expression patterns" value="baseline and differential"/>
</dbReference>
<dbReference type="SUPFAM" id="SSF51735">
    <property type="entry name" value="NAD(P)-binding Rossmann-fold domains"/>
    <property type="match status" value="1"/>
</dbReference>
<dbReference type="Pfam" id="PF00107">
    <property type="entry name" value="ADH_zinc_N"/>
    <property type="match status" value="1"/>
</dbReference>
<evidence type="ECO:0000256" key="1">
    <source>
        <dbReference type="ARBA" id="ARBA00011738"/>
    </source>
</evidence>
<dbReference type="EMBL" id="CM000781">
    <property type="protein sequence ID" value="AQK75921.1"/>
    <property type="molecule type" value="Genomic_DNA"/>
</dbReference>
<proteinExistence type="predicted"/>
<dbReference type="Gene3D" id="3.40.50.720">
    <property type="entry name" value="NAD(P)-binding Rossmann-like Domain"/>
    <property type="match status" value="1"/>
</dbReference>
<dbReference type="AlphaFoldDB" id="A0A1D6HNQ2"/>
<keyword evidence="3" id="KW-0560">Oxidoreductase</keyword>
<dbReference type="Pfam" id="PF08240">
    <property type="entry name" value="ADH_N"/>
    <property type="match status" value="1"/>
</dbReference>
<comment type="subunit">
    <text evidence="1">Homodimer.</text>
</comment>
<organism evidence="5">
    <name type="scientific">Zea mays</name>
    <name type="common">Maize</name>
    <dbReference type="NCBI Taxonomy" id="4577"/>
    <lineage>
        <taxon>Eukaryota</taxon>
        <taxon>Viridiplantae</taxon>
        <taxon>Streptophyta</taxon>
        <taxon>Embryophyta</taxon>
        <taxon>Tracheophyta</taxon>
        <taxon>Spermatophyta</taxon>
        <taxon>Magnoliopsida</taxon>
        <taxon>Liliopsida</taxon>
        <taxon>Poales</taxon>
        <taxon>Poaceae</taxon>
        <taxon>PACMAD clade</taxon>
        <taxon>Panicoideae</taxon>
        <taxon>Andropogonodae</taxon>
        <taxon>Andropogoneae</taxon>
        <taxon>Tripsacinae</taxon>
        <taxon>Zea</taxon>
    </lineage>
</organism>
<dbReference type="InterPro" id="IPR013149">
    <property type="entry name" value="ADH-like_C"/>
</dbReference>
<name>A0A1D6HNQ2_MAIZE</name>
<sequence length="340" mass="35599">MRMRAVVITCAGGPEVLEAREVEDHPALGEGEVLLEVAAAGVNRADTVQRMGRYPPPAGASPYPGLECSGTILALGPNVPSRWAVGDKVCALLSGGGYADKVVAPAGQLLPIPEGVSLTHAAGLPEVACTVWSTVFMTSHLSPGESFLIHGGSSGIGTFAIQIAKHLGIKVFVTAGSEEKLAACKALGADVCINYRTEDFVERIKQETNGKGTTSMLSFLAASVDVILDNIGGSYLQRNLNSLGVDGRLFIIGFQGGIAAEVNLQAVLARRLTIQAAGLRNRSLANKAEIVSEVEKNVWPAVAAGKVKPVIYKTFPLCEAAEAHRLMEASTHIGKILLLP</sequence>
<dbReference type="SMR" id="A0A1D6HNQ2"/>
<gene>
    <name evidence="5" type="ORF">ZEAMMB73_Zm00001d018418</name>
</gene>
<dbReference type="FunCoup" id="A0A1D6HNQ2">
    <property type="interactions" value="2938"/>
</dbReference>
<dbReference type="PANTHER" id="PTHR48106">
    <property type="entry name" value="QUINONE OXIDOREDUCTASE PIG3-RELATED"/>
    <property type="match status" value="1"/>
</dbReference>
<reference evidence="5" key="1">
    <citation type="submission" date="2015-12" db="EMBL/GenBank/DDBJ databases">
        <title>Update maize B73 reference genome by single molecule sequencing technologies.</title>
        <authorList>
            <consortium name="Maize Genome Sequencing Project"/>
            <person name="Ware D."/>
        </authorList>
    </citation>
    <scope>NUCLEOTIDE SEQUENCE</scope>
    <source>
        <tissue evidence="5">Seedling</tissue>
    </source>
</reference>
<protein>
    <submittedName>
        <fullName evidence="5">Oxidoreductase zinc-binding dehydrogenase family protein</fullName>
    </submittedName>
</protein>
<feature type="domain" description="Enoyl reductase (ER)" evidence="4">
    <location>
        <begin position="12"/>
        <end position="338"/>
    </location>
</feature>